<accession>A0A1X2LP38</accession>
<dbReference type="AlphaFoldDB" id="A0A1X2LP38"/>
<sequence length="95" mass="8936">MAMRVVPEGSAAASIVLAAPTARPGAAHAGAALLITAVGRAADPVRNAVGLSTSGSEHAVVFALGVKGPGRFGVGVAEPGVSCTAGDAAATSSTV</sequence>
<organism evidence="1 2">
    <name type="scientific">Mycobacterium decipiens</name>
    <dbReference type="NCBI Taxonomy" id="1430326"/>
    <lineage>
        <taxon>Bacteria</taxon>
        <taxon>Bacillati</taxon>
        <taxon>Actinomycetota</taxon>
        <taxon>Actinomycetes</taxon>
        <taxon>Mycobacteriales</taxon>
        <taxon>Mycobacteriaceae</taxon>
        <taxon>Mycobacterium</taxon>
    </lineage>
</organism>
<dbReference type="STRING" id="1430326.B8W66_22515"/>
<keyword evidence="2" id="KW-1185">Reference proteome</keyword>
<name>A0A1X2LP38_9MYCO</name>
<gene>
    <name evidence="1" type="ORF">B8W66_22515</name>
</gene>
<dbReference type="RefSeq" id="WP_085327472.1">
    <property type="nucleotide sequence ID" value="NZ_NCXP01000052.1"/>
</dbReference>
<comment type="caution">
    <text evidence="1">The sequence shown here is derived from an EMBL/GenBank/DDBJ whole genome shotgun (WGS) entry which is preliminary data.</text>
</comment>
<reference evidence="1 2" key="1">
    <citation type="submission" date="2017-04" db="EMBL/GenBank/DDBJ databases">
        <title>The new phylogeny of genus Mycobacterium.</title>
        <authorList>
            <person name="Tortoli E."/>
            <person name="Trovato A."/>
            <person name="Cirillo D.M."/>
        </authorList>
    </citation>
    <scope>NUCLEOTIDE SEQUENCE [LARGE SCALE GENOMIC DNA]</scope>
    <source>
        <strain evidence="1 2">TBL 1200985</strain>
    </source>
</reference>
<dbReference type="EMBL" id="NCXP01000052">
    <property type="protein sequence ID" value="OSC36754.1"/>
    <property type="molecule type" value="Genomic_DNA"/>
</dbReference>
<protein>
    <submittedName>
        <fullName evidence="1">Uncharacterized protein</fullName>
    </submittedName>
</protein>
<evidence type="ECO:0000313" key="2">
    <source>
        <dbReference type="Proteomes" id="UP000193247"/>
    </source>
</evidence>
<evidence type="ECO:0000313" key="1">
    <source>
        <dbReference type="EMBL" id="OSC36754.1"/>
    </source>
</evidence>
<proteinExistence type="predicted"/>
<dbReference type="Proteomes" id="UP000193247">
    <property type="component" value="Unassembled WGS sequence"/>
</dbReference>